<keyword evidence="4" id="KW-0472">Membrane</keyword>
<feature type="region of interest" description="Disordered" evidence="5">
    <location>
        <begin position="54"/>
        <end position="81"/>
    </location>
</feature>
<dbReference type="OrthoDB" id="3883291at2"/>
<sequence>MKNRPRGALRLASALLAPGLALAALPAITNPAYAEDGSQARVLTDAQAAELESRFTAAPSAQKAAAPSDTAEPPAEQPQDAAPVTLTEASALETYRGNAETAPLGGGKGDFLAVHSLGLITRLTTGGQAVWKRDSDSLYADWHVKPLRPWQKEPYPARIAVGYEVNSPYADLADRGFAQGDLTGDGVADVAFTAKVGASPYRPFTSPGSPLTTGSFVTVLDGKTGATLWSQIFPDAQQVVLAGKTLLVADQPSNNFGADETLTTKLYGFHFTFGDGRLTPAATWSYDTGQRDGRWASVTTLSDTAAALSWYVRKTDTDPAASQTIVIDTANGAPRWQTAGTMYGREAVVDPSRNRLVAVEQSDYTDGVRYQLVGYDLAKGTRTVLDERVNAVATELAVGELKGGGGVEYAVAEATFDDDLDINAATVRGLRGDGGTELWSYTVKRDESNVRDGDSVLGLRIANGKAIASYVTTADKEHAVNSGGRRYGTITVLSGTDGSVRWSQKGVVASPIYAEPYQAGDDWLVRTIDNAQNIHLYRLDNGTSAGLVPLLADLSTGIAVDVNGDGRKDVVAGGQSRGLWAFDGPSLAAGKPRVLWQATLPGAVYGDIVLGDTDGDGRRDDLVVAAETAAVIIDATTGRVSATIDQPGQFVRSVTVADLNGDGADDVLVPTDAVRAYRGSGRQLWSYAPQGTGPVAVSDLAVADGRVLGSYQTAYQREPATVGELALDARTGTVAWTASPVWTGSDPKIYGAQLFHGVYASPAIPYADGHAAVATWMVRDENGWWREFFEFRDVRTGGVVKSAIGGGTFTLGNWFTGDEGLILTGTASLQTFGTDGNDYLIYTLPTIHRAGFATGPGGRRLLVGGTEGAFYIWDSGVLKGGHYPDHEARLQRYATQNVLIADLTGDGVDEIVGLHNENLGQDRMAELSGYRYDMGVDNRIHGMVTGVVTNS</sequence>
<feature type="chain" id="PRO_5039344775" description="Repeat domain-containing protein" evidence="6">
    <location>
        <begin position="24"/>
        <end position="951"/>
    </location>
</feature>
<evidence type="ECO:0000256" key="3">
    <source>
        <dbReference type="ARBA" id="ARBA00022989"/>
    </source>
</evidence>
<evidence type="ECO:0000256" key="6">
    <source>
        <dbReference type="SAM" id="SignalP"/>
    </source>
</evidence>
<feature type="signal peptide" evidence="6">
    <location>
        <begin position="1"/>
        <end position="23"/>
    </location>
</feature>
<keyword evidence="3" id="KW-1133">Transmembrane helix</keyword>
<dbReference type="PANTHER" id="PTHR21419:SF30">
    <property type="entry name" value="IG-LIKE DOMAIN-CONTAINING PROTEIN"/>
    <property type="match status" value="1"/>
</dbReference>
<dbReference type="GO" id="GO:0016020">
    <property type="term" value="C:membrane"/>
    <property type="evidence" value="ECO:0007669"/>
    <property type="project" value="UniProtKB-SubCell"/>
</dbReference>
<dbReference type="RefSeq" id="WP_089013714.1">
    <property type="nucleotide sequence ID" value="NZ_LT607754.1"/>
</dbReference>
<evidence type="ECO:0000256" key="5">
    <source>
        <dbReference type="SAM" id="MobiDB-lite"/>
    </source>
</evidence>
<proteinExistence type="predicted"/>
<keyword evidence="6" id="KW-0732">Signal</keyword>
<organism evidence="7 8">
    <name type="scientific">Micromonospora inositola</name>
    <dbReference type="NCBI Taxonomy" id="47865"/>
    <lineage>
        <taxon>Bacteria</taxon>
        <taxon>Bacillati</taxon>
        <taxon>Actinomycetota</taxon>
        <taxon>Actinomycetes</taxon>
        <taxon>Micromonosporales</taxon>
        <taxon>Micromonosporaceae</taxon>
        <taxon>Micromonospora</taxon>
    </lineage>
</organism>
<dbReference type="SUPFAM" id="SSF69318">
    <property type="entry name" value="Integrin alpha N-terminal domain"/>
    <property type="match status" value="2"/>
</dbReference>
<evidence type="ECO:0000313" key="8">
    <source>
        <dbReference type="Proteomes" id="UP000198221"/>
    </source>
</evidence>
<evidence type="ECO:0000256" key="4">
    <source>
        <dbReference type="ARBA" id="ARBA00023136"/>
    </source>
</evidence>
<name>A0A1C5J691_9ACTN</name>
<evidence type="ECO:0000313" key="7">
    <source>
        <dbReference type="EMBL" id="SCG66023.1"/>
    </source>
</evidence>
<dbReference type="Proteomes" id="UP000198221">
    <property type="component" value="Chromosome I"/>
</dbReference>
<reference evidence="8" key="1">
    <citation type="submission" date="2016-06" db="EMBL/GenBank/DDBJ databases">
        <authorList>
            <person name="Varghese N."/>
            <person name="Submissions Spin"/>
        </authorList>
    </citation>
    <scope>NUCLEOTIDE SEQUENCE [LARGE SCALE GENOMIC DNA]</scope>
    <source>
        <strain evidence="8">DSM 43819</strain>
    </source>
</reference>
<evidence type="ECO:0008006" key="9">
    <source>
        <dbReference type="Google" id="ProtNLM"/>
    </source>
</evidence>
<keyword evidence="2" id="KW-0812">Transmembrane</keyword>
<dbReference type="PANTHER" id="PTHR21419">
    <property type="match status" value="1"/>
</dbReference>
<protein>
    <recommendedName>
        <fullName evidence="9">Repeat domain-containing protein</fullName>
    </recommendedName>
</protein>
<dbReference type="EMBL" id="LT607754">
    <property type="protein sequence ID" value="SCG66023.1"/>
    <property type="molecule type" value="Genomic_DNA"/>
</dbReference>
<dbReference type="Gene3D" id="2.130.10.10">
    <property type="entry name" value="YVTN repeat-like/Quinoprotein amine dehydrogenase"/>
    <property type="match status" value="1"/>
</dbReference>
<gene>
    <name evidence="7" type="ORF">GA0070613_4090</name>
</gene>
<dbReference type="InterPro" id="IPR045232">
    <property type="entry name" value="FAM234"/>
</dbReference>
<evidence type="ECO:0000256" key="1">
    <source>
        <dbReference type="ARBA" id="ARBA00004167"/>
    </source>
</evidence>
<dbReference type="AlphaFoldDB" id="A0A1C5J691"/>
<dbReference type="InterPro" id="IPR015943">
    <property type="entry name" value="WD40/YVTN_repeat-like_dom_sf"/>
</dbReference>
<feature type="compositionally biased region" description="Low complexity" evidence="5">
    <location>
        <begin position="57"/>
        <end position="81"/>
    </location>
</feature>
<comment type="subcellular location">
    <subcellularLocation>
        <location evidence="1">Membrane</location>
        <topology evidence="1">Single-pass membrane protein</topology>
    </subcellularLocation>
</comment>
<evidence type="ECO:0000256" key="2">
    <source>
        <dbReference type="ARBA" id="ARBA00022692"/>
    </source>
</evidence>
<keyword evidence="8" id="KW-1185">Reference proteome</keyword>
<accession>A0A1C5J691</accession>
<dbReference type="InterPro" id="IPR028994">
    <property type="entry name" value="Integrin_alpha_N"/>
</dbReference>